<sequence length="314" mass="34248">MNIMKTKHKVVVGFSVNPEFEINVGGDAKEPKKTLRRFSGRLSGSSGNVAIALQTLGVSPRLLGLVGVSPVHENSWEGKFFDELVRSSGFSFWGIPALQRTNIAAIPVVNEKNGEVWGRRNGVLRHAIRPALRMLESFGSNKQAFAVVTSLRGGELPFATSLLAATQEGYRVLNAKDTLCRRPGFVRLLRIVDVVVLNRQEFAATNMSYDAIHRRGPKIVVVTHDKDGGYCSFCGKIFSFAPHSFKGGVFETGAGDWFLGALVAELIRHEENAASCSMNQFRDIIDFSAKVAGKKITMSGGSNGPTRVQLRQPA</sequence>
<dbReference type="InterPro" id="IPR029056">
    <property type="entry name" value="Ribokinase-like"/>
</dbReference>
<dbReference type="AlphaFoldDB" id="A0A1G2P2K8"/>
<proteinExistence type="predicted"/>
<feature type="domain" description="Carbohydrate kinase PfkB" evidence="1">
    <location>
        <begin position="18"/>
        <end position="303"/>
    </location>
</feature>
<dbReference type="Pfam" id="PF00294">
    <property type="entry name" value="PfkB"/>
    <property type="match status" value="1"/>
</dbReference>
<dbReference type="InterPro" id="IPR011611">
    <property type="entry name" value="PfkB_dom"/>
</dbReference>
<organism evidence="2 3">
    <name type="scientific">Candidatus Taylorbacteria bacterium RIFCSPLOWO2_12_FULL_43_20</name>
    <dbReference type="NCBI Taxonomy" id="1802332"/>
    <lineage>
        <taxon>Bacteria</taxon>
        <taxon>Candidatus Tayloriibacteriota</taxon>
    </lineage>
</organism>
<evidence type="ECO:0000313" key="2">
    <source>
        <dbReference type="EMBL" id="OHA42503.1"/>
    </source>
</evidence>
<dbReference type="Proteomes" id="UP000177269">
    <property type="component" value="Unassembled WGS sequence"/>
</dbReference>
<protein>
    <recommendedName>
        <fullName evidence="1">Carbohydrate kinase PfkB domain-containing protein</fullName>
    </recommendedName>
</protein>
<dbReference type="EMBL" id="MHSK01000011">
    <property type="protein sequence ID" value="OHA42503.1"/>
    <property type="molecule type" value="Genomic_DNA"/>
</dbReference>
<dbReference type="Gene3D" id="3.40.1190.20">
    <property type="match status" value="1"/>
</dbReference>
<evidence type="ECO:0000259" key="1">
    <source>
        <dbReference type="Pfam" id="PF00294"/>
    </source>
</evidence>
<dbReference type="SUPFAM" id="SSF53613">
    <property type="entry name" value="Ribokinase-like"/>
    <property type="match status" value="1"/>
</dbReference>
<reference evidence="2 3" key="1">
    <citation type="journal article" date="2016" name="Nat. Commun.">
        <title>Thousands of microbial genomes shed light on interconnected biogeochemical processes in an aquifer system.</title>
        <authorList>
            <person name="Anantharaman K."/>
            <person name="Brown C.T."/>
            <person name="Hug L.A."/>
            <person name="Sharon I."/>
            <person name="Castelle C.J."/>
            <person name="Probst A.J."/>
            <person name="Thomas B.C."/>
            <person name="Singh A."/>
            <person name="Wilkins M.J."/>
            <person name="Karaoz U."/>
            <person name="Brodie E.L."/>
            <person name="Williams K.H."/>
            <person name="Hubbard S.S."/>
            <person name="Banfield J.F."/>
        </authorList>
    </citation>
    <scope>NUCLEOTIDE SEQUENCE [LARGE SCALE GENOMIC DNA]</scope>
</reference>
<evidence type="ECO:0000313" key="3">
    <source>
        <dbReference type="Proteomes" id="UP000177269"/>
    </source>
</evidence>
<gene>
    <name evidence="2" type="ORF">A3G52_04850</name>
</gene>
<accession>A0A1G2P2K8</accession>
<name>A0A1G2P2K8_9BACT</name>
<comment type="caution">
    <text evidence="2">The sequence shown here is derived from an EMBL/GenBank/DDBJ whole genome shotgun (WGS) entry which is preliminary data.</text>
</comment>